<evidence type="ECO:0000256" key="2">
    <source>
        <dbReference type="ARBA" id="ARBA00022980"/>
    </source>
</evidence>
<comment type="similarity">
    <text evidence="1">Belongs to the universal ribosomal protein uL16 family.</text>
</comment>
<dbReference type="SUPFAM" id="SSF54686">
    <property type="entry name" value="Ribosomal protein L16p/L10e"/>
    <property type="match status" value="1"/>
</dbReference>
<dbReference type="GO" id="GO:0005762">
    <property type="term" value="C:mitochondrial large ribosomal subunit"/>
    <property type="evidence" value="ECO:0007669"/>
    <property type="project" value="TreeGrafter"/>
</dbReference>
<dbReference type="Gene3D" id="3.90.1170.10">
    <property type="entry name" value="Ribosomal protein L10e/L16"/>
    <property type="match status" value="1"/>
</dbReference>
<evidence type="ECO:0000256" key="5">
    <source>
        <dbReference type="ARBA" id="ARBA00035440"/>
    </source>
</evidence>
<dbReference type="PANTHER" id="PTHR12220">
    <property type="entry name" value="50S/60S RIBOSOMAL PROTEIN L16"/>
    <property type="match status" value="1"/>
</dbReference>
<protein>
    <recommendedName>
        <fullName evidence="4">Large ribosomal subunit protein uL16m</fullName>
    </recommendedName>
    <alternativeName>
        <fullName evidence="5">39S ribosomal protein L16, mitochondrial</fullName>
    </alternativeName>
</protein>
<dbReference type="CDD" id="cd01433">
    <property type="entry name" value="Ribosomal_L16_L10e"/>
    <property type="match status" value="1"/>
</dbReference>
<comment type="caution">
    <text evidence="6">The sequence shown here is derived from an EMBL/GenBank/DDBJ whole genome shotgun (WGS) entry which is preliminary data.</text>
</comment>
<dbReference type="Pfam" id="PF00252">
    <property type="entry name" value="Ribosomal_L16"/>
    <property type="match status" value="1"/>
</dbReference>
<keyword evidence="7" id="KW-1185">Reference proteome</keyword>
<sequence length="237" mass="27316">MILRKNLISVLYLPKRGMRELMFPMPELPNFDNVVVPENYKLPQLDPVPSPPNQTKVMKRPKKIEDIRGPELVHNRLLYKQYGIMALTGGFLFPSHINHIRNTINRYLKEEKSFAVWRIDAPWKPMTKKGIGKTLGGGKGNIYAYSTPVRAGRVLVEVGGKVEFEEVYRFLNSVCVTMPCMAIPVSEELIKQIEEEGRIRRENNINPLSYDFMYKNNIRGIQAMVTPYAAEWKGDFD</sequence>
<evidence type="ECO:0000256" key="1">
    <source>
        <dbReference type="ARBA" id="ARBA00008931"/>
    </source>
</evidence>
<dbReference type="AlphaFoldDB" id="A0A443S5W2"/>
<dbReference type="GO" id="GO:0003735">
    <property type="term" value="F:structural constituent of ribosome"/>
    <property type="evidence" value="ECO:0007669"/>
    <property type="project" value="InterPro"/>
</dbReference>
<dbReference type="PANTHER" id="PTHR12220:SF13">
    <property type="entry name" value="LARGE RIBOSOMAL SUBUNIT PROTEIN UL16M"/>
    <property type="match status" value="1"/>
</dbReference>
<dbReference type="OrthoDB" id="268521at2759"/>
<dbReference type="Proteomes" id="UP000288716">
    <property type="component" value="Unassembled WGS sequence"/>
</dbReference>
<evidence type="ECO:0000313" key="7">
    <source>
        <dbReference type="Proteomes" id="UP000288716"/>
    </source>
</evidence>
<accession>A0A443S5W2</accession>
<dbReference type="VEuPathDB" id="VectorBase:LDEU009120"/>
<dbReference type="InterPro" id="IPR036920">
    <property type="entry name" value="Ribosomal_uL16_sf"/>
</dbReference>
<dbReference type="InterPro" id="IPR047873">
    <property type="entry name" value="Ribosomal_uL16"/>
</dbReference>
<dbReference type="GO" id="GO:0019843">
    <property type="term" value="F:rRNA binding"/>
    <property type="evidence" value="ECO:0007669"/>
    <property type="project" value="InterPro"/>
</dbReference>
<evidence type="ECO:0000313" key="6">
    <source>
        <dbReference type="EMBL" id="RWS22920.1"/>
    </source>
</evidence>
<keyword evidence="3" id="KW-0687">Ribonucleoprotein</keyword>
<dbReference type="GO" id="GO:0032543">
    <property type="term" value="P:mitochondrial translation"/>
    <property type="evidence" value="ECO:0007669"/>
    <property type="project" value="TreeGrafter"/>
</dbReference>
<keyword evidence="2 6" id="KW-0689">Ribosomal protein</keyword>
<name>A0A443S5W2_9ACAR</name>
<dbReference type="STRING" id="299467.A0A443S5W2"/>
<evidence type="ECO:0000256" key="4">
    <source>
        <dbReference type="ARBA" id="ARBA00035302"/>
    </source>
</evidence>
<dbReference type="InterPro" id="IPR016180">
    <property type="entry name" value="Ribosomal_uL16_dom"/>
</dbReference>
<reference evidence="6 7" key="1">
    <citation type="journal article" date="2018" name="Gigascience">
        <title>Genomes of trombidid mites reveal novel predicted allergens and laterally-transferred genes associated with secondary metabolism.</title>
        <authorList>
            <person name="Dong X."/>
            <person name="Chaisiri K."/>
            <person name="Xia D."/>
            <person name="Armstrong S.D."/>
            <person name="Fang Y."/>
            <person name="Donnelly M.J."/>
            <person name="Kadowaki T."/>
            <person name="McGarry J.W."/>
            <person name="Darby A.C."/>
            <person name="Makepeace B.L."/>
        </authorList>
    </citation>
    <scope>NUCLEOTIDE SEQUENCE [LARGE SCALE GENOMIC DNA]</scope>
    <source>
        <strain evidence="6">UoL-UT</strain>
    </source>
</reference>
<dbReference type="EMBL" id="NCKV01007571">
    <property type="protein sequence ID" value="RWS22920.1"/>
    <property type="molecule type" value="Genomic_DNA"/>
</dbReference>
<evidence type="ECO:0000256" key="3">
    <source>
        <dbReference type="ARBA" id="ARBA00023274"/>
    </source>
</evidence>
<gene>
    <name evidence="6" type="ORF">B4U80_05372</name>
</gene>
<proteinExistence type="inferred from homology"/>
<dbReference type="InterPro" id="IPR000114">
    <property type="entry name" value="Ribosomal_uL16_bact-type"/>
</dbReference>
<organism evidence="6 7">
    <name type="scientific">Leptotrombidium deliense</name>
    <dbReference type="NCBI Taxonomy" id="299467"/>
    <lineage>
        <taxon>Eukaryota</taxon>
        <taxon>Metazoa</taxon>
        <taxon>Ecdysozoa</taxon>
        <taxon>Arthropoda</taxon>
        <taxon>Chelicerata</taxon>
        <taxon>Arachnida</taxon>
        <taxon>Acari</taxon>
        <taxon>Acariformes</taxon>
        <taxon>Trombidiformes</taxon>
        <taxon>Prostigmata</taxon>
        <taxon>Anystina</taxon>
        <taxon>Parasitengona</taxon>
        <taxon>Trombiculoidea</taxon>
        <taxon>Trombiculidae</taxon>
        <taxon>Leptotrombidium</taxon>
    </lineage>
</organism>